<dbReference type="Proteomes" id="UP000287687">
    <property type="component" value="Unassembled WGS sequence"/>
</dbReference>
<reference evidence="1 2" key="1">
    <citation type="submission" date="2019-01" db="EMBL/GenBank/DDBJ databases">
        <title>The draft genome of Rhizobium sp. 24NR.</title>
        <authorList>
            <person name="Liu L."/>
            <person name="Liang L."/>
            <person name="Shi S."/>
            <person name="Xu L."/>
            <person name="Wang X."/>
            <person name="Li L."/>
            <person name="Zhang X."/>
        </authorList>
    </citation>
    <scope>NUCLEOTIDE SEQUENCE [LARGE SCALE GENOMIC DNA]</scope>
    <source>
        <strain evidence="1 2">24NR</strain>
    </source>
</reference>
<name>A0A444LH74_9HYPH</name>
<gene>
    <name evidence="1" type="ORF">EPK99_06265</name>
</gene>
<sequence length="350" mass="39904">MNFSVYYDSGTEVHGYFVPDGFSTVPKFHVRTDGSDSVTEIETWIYIEGARAQGAHQTGNVGFILSDDNVPGLSTALRLELSDPETGLIFYRRAQPGEFIAKKILRVETSYVPSTELDISLKPYFQFYEHRIEHYGFETIRQMLEIIHQPSVYVSGRILLKNFRTYIDYNINMKFISLRDPFYELAMRIFIFSRIRKQKFAFVSPRDMTLFNSVIELFDGIAIQDENHLRKAIRSAPKDTLDLLSSPFTQQLVASSPSDPVGLDDVSQALDSLSQFTVFDAGRDAATYTQSIAEAIGLPAEIIKMKPQSEALHKIADILRKISRVEHLLEADLILYHFIQKSEDKARSHL</sequence>
<keyword evidence="2" id="KW-1185">Reference proteome</keyword>
<organism evidence="1 2">
    <name type="scientific">Neorhizobium lilium</name>
    <dbReference type="NCBI Taxonomy" id="2503024"/>
    <lineage>
        <taxon>Bacteria</taxon>
        <taxon>Pseudomonadati</taxon>
        <taxon>Pseudomonadota</taxon>
        <taxon>Alphaproteobacteria</taxon>
        <taxon>Hyphomicrobiales</taxon>
        <taxon>Rhizobiaceae</taxon>
        <taxon>Rhizobium/Agrobacterium group</taxon>
        <taxon>Neorhizobium</taxon>
    </lineage>
</organism>
<dbReference type="RefSeq" id="WP_128442215.1">
    <property type="nucleotide sequence ID" value="NZ_SBIP01000002.1"/>
</dbReference>
<comment type="caution">
    <text evidence="1">The sequence shown here is derived from an EMBL/GenBank/DDBJ whole genome shotgun (WGS) entry which is preliminary data.</text>
</comment>
<evidence type="ECO:0000313" key="2">
    <source>
        <dbReference type="Proteomes" id="UP000287687"/>
    </source>
</evidence>
<protein>
    <submittedName>
        <fullName evidence="1">Uncharacterized protein</fullName>
    </submittedName>
</protein>
<dbReference type="AlphaFoldDB" id="A0A444LH74"/>
<dbReference type="EMBL" id="SBIP01000002">
    <property type="protein sequence ID" value="RWX78237.1"/>
    <property type="molecule type" value="Genomic_DNA"/>
</dbReference>
<proteinExistence type="predicted"/>
<dbReference type="OrthoDB" id="8434031at2"/>
<accession>A0A444LH74</accession>
<evidence type="ECO:0000313" key="1">
    <source>
        <dbReference type="EMBL" id="RWX78237.1"/>
    </source>
</evidence>